<accession>A0AA35S006</accession>
<name>A0AA35S006_GEOBA</name>
<reference evidence="1" key="1">
    <citation type="submission" date="2023-03" db="EMBL/GenBank/DDBJ databases">
        <authorList>
            <person name="Steffen K."/>
            <person name="Cardenas P."/>
        </authorList>
    </citation>
    <scope>NUCLEOTIDE SEQUENCE</scope>
</reference>
<comment type="caution">
    <text evidence="1">The sequence shown here is derived from an EMBL/GenBank/DDBJ whole genome shotgun (WGS) entry which is preliminary data.</text>
</comment>
<gene>
    <name evidence="1" type="ORF">GBAR_LOCUS12100</name>
</gene>
<dbReference type="AlphaFoldDB" id="A0AA35S006"/>
<proteinExistence type="predicted"/>
<evidence type="ECO:0000313" key="2">
    <source>
        <dbReference type="Proteomes" id="UP001174909"/>
    </source>
</evidence>
<sequence length="60" mass="6866">MTSTLLPTLTTFGLSDNLTLGSTVYWSYRSNDIHIVDLQPLSLMKHFQTQLVHHLSHLEL</sequence>
<evidence type="ECO:0000313" key="1">
    <source>
        <dbReference type="EMBL" id="CAI8020227.1"/>
    </source>
</evidence>
<dbReference type="Proteomes" id="UP001174909">
    <property type="component" value="Unassembled WGS sequence"/>
</dbReference>
<protein>
    <submittedName>
        <fullName evidence="1">Uncharacterized protein</fullName>
    </submittedName>
</protein>
<dbReference type="EMBL" id="CASHTH010001811">
    <property type="protein sequence ID" value="CAI8020227.1"/>
    <property type="molecule type" value="Genomic_DNA"/>
</dbReference>
<organism evidence="1 2">
    <name type="scientific">Geodia barretti</name>
    <name type="common">Barrett's horny sponge</name>
    <dbReference type="NCBI Taxonomy" id="519541"/>
    <lineage>
        <taxon>Eukaryota</taxon>
        <taxon>Metazoa</taxon>
        <taxon>Porifera</taxon>
        <taxon>Demospongiae</taxon>
        <taxon>Heteroscleromorpha</taxon>
        <taxon>Tetractinellida</taxon>
        <taxon>Astrophorina</taxon>
        <taxon>Geodiidae</taxon>
        <taxon>Geodia</taxon>
    </lineage>
</organism>
<keyword evidence="2" id="KW-1185">Reference proteome</keyword>